<dbReference type="GO" id="GO:0005634">
    <property type="term" value="C:nucleus"/>
    <property type="evidence" value="ECO:0007669"/>
    <property type="project" value="TreeGrafter"/>
</dbReference>
<dbReference type="InterPro" id="IPR000719">
    <property type="entry name" value="Prot_kinase_dom"/>
</dbReference>
<keyword evidence="9" id="KW-1185">Reference proteome</keyword>
<dbReference type="OrthoDB" id="10020333at2759"/>
<evidence type="ECO:0000256" key="3">
    <source>
        <dbReference type="ARBA" id="ARBA00022679"/>
    </source>
</evidence>
<protein>
    <recommendedName>
        <fullName evidence="1">non-specific serine/threonine protein kinase</fullName>
        <ecNumber evidence="1">2.7.11.1</ecNumber>
    </recommendedName>
</protein>
<dbReference type="AlphaFoldDB" id="A0A0R0M8J4"/>
<evidence type="ECO:0000256" key="6">
    <source>
        <dbReference type="ARBA" id="ARBA00022840"/>
    </source>
</evidence>
<proteinExistence type="predicted"/>
<evidence type="ECO:0000313" key="8">
    <source>
        <dbReference type="EMBL" id="KRH94651.1"/>
    </source>
</evidence>
<dbReference type="SUPFAM" id="SSF56112">
    <property type="entry name" value="Protein kinase-like (PK-like)"/>
    <property type="match status" value="1"/>
</dbReference>
<dbReference type="GO" id="GO:0005524">
    <property type="term" value="F:ATP binding"/>
    <property type="evidence" value="ECO:0007669"/>
    <property type="project" value="UniProtKB-KW"/>
</dbReference>
<dbReference type="PROSITE" id="PS50011">
    <property type="entry name" value="PROTEIN_KINASE_DOM"/>
    <property type="match status" value="1"/>
</dbReference>
<feature type="domain" description="Protein kinase" evidence="7">
    <location>
        <begin position="19"/>
        <end position="347"/>
    </location>
</feature>
<evidence type="ECO:0000313" key="9">
    <source>
        <dbReference type="Proteomes" id="UP000051530"/>
    </source>
</evidence>
<evidence type="ECO:0000256" key="1">
    <source>
        <dbReference type="ARBA" id="ARBA00012513"/>
    </source>
</evidence>
<keyword evidence="3" id="KW-0808">Transferase</keyword>
<accession>A0A0R0M8J4</accession>
<reference evidence="8 9" key="1">
    <citation type="submission" date="2015-07" db="EMBL/GenBank/DDBJ databases">
        <title>The genome of Pseudoloma neurophilia, a relevant intracellular parasite of the zebrafish.</title>
        <authorList>
            <person name="Ndikumana S."/>
            <person name="Pelin A."/>
            <person name="Sanders J."/>
            <person name="Corradi N."/>
        </authorList>
    </citation>
    <scope>NUCLEOTIDE SEQUENCE [LARGE SCALE GENOMIC DNA]</scope>
    <source>
        <strain evidence="8 9">MK1</strain>
    </source>
</reference>
<evidence type="ECO:0000256" key="5">
    <source>
        <dbReference type="ARBA" id="ARBA00022777"/>
    </source>
</evidence>
<keyword evidence="5 8" id="KW-0418">Kinase</keyword>
<gene>
    <name evidence="8" type="ORF">M153_180000708</name>
</gene>
<dbReference type="EC" id="2.7.11.1" evidence="1"/>
<keyword evidence="6" id="KW-0067">ATP-binding</keyword>
<keyword evidence="2 8" id="KW-0723">Serine/threonine-protein kinase</keyword>
<dbReference type="PANTHER" id="PTHR44167:SF23">
    <property type="entry name" value="CDC7 KINASE, ISOFORM A-RELATED"/>
    <property type="match status" value="1"/>
</dbReference>
<evidence type="ECO:0000259" key="7">
    <source>
        <dbReference type="PROSITE" id="PS50011"/>
    </source>
</evidence>
<dbReference type="InterPro" id="IPR008271">
    <property type="entry name" value="Ser/Thr_kinase_AS"/>
</dbReference>
<dbReference type="EMBL" id="LGUB01000045">
    <property type="protein sequence ID" value="KRH94651.1"/>
    <property type="molecule type" value="Genomic_DNA"/>
</dbReference>
<dbReference type="CDD" id="cd14019">
    <property type="entry name" value="STKc_Cdc7"/>
    <property type="match status" value="1"/>
</dbReference>
<dbReference type="Gene3D" id="1.10.510.10">
    <property type="entry name" value="Transferase(Phosphotransferase) domain 1"/>
    <property type="match status" value="1"/>
</dbReference>
<evidence type="ECO:0000256" key="2">
    <source>
        <dbReference type="ARBA" id="ARBA00022527"/>
    </source>
</evidence>
<dbReference type="Gene3D" id="3.30.200.20">
    <property type="entry name" value="Phosphorylase Kinase, domain 1"/>
    <property type="match status" value="1"/>
</dbReference>
<comment type="caution">
    <text evidence="8">The sequence shown here is derived from an EMBL/GenBank/DDBJ whole genome shotgun (WGS) entry which is preliminary data.</text>
</comment>
<evidence type="ECO:0000256" key="4">
    <source>
        <dbReference type="ARBA" id="ARBA00022741"/>
    </source>
</evidence>
<dbReference type="PROSITE" id="PS00108">
    <property type="entry name" value="PROTEIN_KINASE_ST"/>
    <property type="match status" value="1"/>
</dbReference>
<dbReference type="PANTHER" id="PTHR44167">
    <property type="entry name" value="OVARIAN-SPECIFIC SERINE/THREONINE-PROTEIN KINASE LOK-RELATED"/>
    <property type="match status" value="1"/>
</dbReference>
<dbReference type="VEuPathDB" id="MicrosporidiaDB:M153_180000708"/>
<keyword evidence="4" id="KW-0547">Nucleotide-binding</keyword>
<name>A0A0R0M8J4_9MICR</name>
<organism evidence="8 9">
    <name type="scientific">Pseudoloma neurophilia</name>
    <dbReference type="NCBI Taxonomy" id="146866"/>
    <lineage>
        <taxon>Eukaryota</taxon>
        <taxon>Fungi</taxon>
        <taxon>Fungi incertae sedis</taxon>
        <taxon>Microsporidia</taxon>
        <taxon>Pseudoloma</taxon>
    </lineage>
</organism>
<dbReference type="Pfam" id="PF00069">
    <property type="entry name" value="Pkinase"/>
    <property type="match status" value="2"/>
</dbReference>
<sequence>MEEFSNEERSYFDWFSDKYKVIARAGEGTFSTVYKAVDLNRIDADNSYCNTAIKNITMTSSPMRVIEELKFLKLLNGEKNVIPLINVMRFEDQIVAVFPFFASTDFREYLEMCTLSDIRSYLRELLIAVEHTHKNNIIHRDIKPSNFLYNKDEKTGYLIDFGLAQKLKQEKVDVKETNKVKKTPTVTFFNSVVSKSTQPPGYYQTDTRPHMKAHRAGTRGFRAPEILFRNSNQSTSIDMWSVGVIFLILLTKQYPFFNSLDDNDALVEIACLFGNNEMRKIAKYHNRIWKTNIESIPNNKIPFKSLIKRLNPTFKIDDSAISLLDKMLELYPEKRITATEALEHPFFQNPQ</sequence>
<dbReference type="InterPro" id="IPR011009">
    <property type="entry name" value="Kinase-like_dom_sf"/>
</dbReference>
<dbReference type="GO" id="GO:0044773">
    <property type="term" value="P:mitotic DNA damage checkpoint signaling"/>
    <property type="evidence" value="ECO:0007669"/>
    <property type="project" value="TreeGrafter"/>
</dbReference>
<dbReference type="Proteomes" id="UP000051530">
    <property type="component" value="Unassembled WGS sequence"/>
</dbReference>
<dbReference type="GO" id="GO:0004674">
    <property type="term" value="F:protein serine/threonine kinase activity"/>
    <property type="evidence" value="ECO:0007669"/>
    <property type="project" value="UniProtKB-KW"/>
</dbReference>
<dbReference type="SMART" id="SM00220">
    <property type="entry name" value="S_TKc"/>
    <property type="match status" value="1"/>
</dbReference>